<dbReference type="InterPro" id="IPR013783">
    <property type="entry name" value="Ig-like_fold"/>
</dbReference>
<evidence type="ECO:0000313" key="9">
    <source>
        <dbReference type="Proteomes" id="UP000262172"/>
    </source>
</evidence>
<evidence type="ECO:0000256" key="5">
    <source>
        <dbReference type="ARBA" id="ARBA00023295"/>
    </source>
</evidence>
<comment type="caution">
    <text evidence="8">The sequence shown here is derived from an EMBL/GenBank/DDBJ whole genome shotgun (WGS) entry which is preliminary data.</text>
</comment>
<dbReference type="PANTHER" id="PTHR43730">
    <property type="entry name" value="BETA-MANNOSIDASE"/>
    <property type="match status" value="1"/>
</dbReference>
<dbReference type="EMBL" id="QUAB01000034">
    <property type="protein sequence ID" value="REJ06474.1"/>
    <property type="molecule type" value="Genomic_DNA"/>
</dbReference>
<dbReference type="Pfam" id="PF00703">
    <property type="entry name" value="Glyco_hydro_2"/>
    <property type="match status" value="1"/>
</dbReference>
<accession>A0A371NWF9</accession>
<evidence type="ECO:0000259" key="7">
    <source>
        <dbReference type="Pfam" id="PF22666"/>
    </source>
</evidence>
<dbReference type="Gene3D" id="2.60.120.260">
    <property type="entry name" value="Galactose-binding domain-like"/>
    <property type="match status" value="1"/>
</dbReference>
<dbReference type="InterPro" id="IPR036156">
    <property type="entry name" value="Beta-gal/glucu_dom_sf"/>
</dbReference>
<dbReference type="GO" id="GO:0004567">
    <property type="term" value="F:beta-mannosidase activity"/>
    <property type="evidence" value="ECO:0007669"/>
    <property type="project" value="UniProtKB-EC"/>
</dbReference>
<evidence type="ECO:0000313" key="8">
    <source>
        <dbReference type="EMBL" id="REJ06474.1"/>
    </source>
</evidence>
<dbReference type="Gene3D" id="2.60.40.10">
    <property type="entry name" value="Immunoglobulins"/>
    <property type="match status" value="1"/>
</dbReference>
<keyword evidence="5" id="KW-0326">Glycosidase</keyword>
<evidence type="ECO:0000256" key="1">
    <source>
        <dbReference type="ARBA" id="ARBA00000829"/>
    </source>
</evidence>
<dbReference type="InterPro" id="IPR008979">
    <property type="entry name" value="Galactose-bd-like_sf"/>
</dbReference>
<dbReference type="InterPro" id="IPR017853">
    <property type="entry name" value="GH"/>
</dbReference>
<evidence type="ECO:0000256" key="4">
    <source>
        <dbReference type="ARBA" id="ARBA00022801"/>
    </source>
</evidence>
<dbReference type="OrthoDB" id="9758603at2"/>
<dbReference type="PANTHER" id="PTHR43730:SF1">
    <property type="entry name" value="BETA-MANNOSIDASE"/>
    <property type="match status" value="1"/>
</dbReference>
<feature type="domain" description="Beta-mannosidase-like galactose-binding" evidence="7">
    <location>
        <begin position="27"/>
        <end position="183"/>
    </location>
</feature>
<dbReference type="SUPFAM" id="SSF51445">
    <property type="entry name" value="(Trans)glycosidases"/>
    <property type="match status" value="1"/>
</dbReference>
<reference evidence="8 9" key="1">
    <citation type="submission" date="2018-08" db="EMBL/GenBank/DDBJ databases">
        <title>Isolation, diversity and antifungal activity of Actinobacteria from cow dung.</title>
        <authorList>
            <person name="Ling L."/>
        </authorList>
    </citation>
    <scope>NUCLEOTIDE SEQUENCE [LARGE SCALE GENOMIC DNA]</scope>
    <source>
        <strain evidence="8 9">NEAU-LLE</strain>
    </source>
</reference>
<dbReference type="Gene3D" id="3.20.20.80">
    <property type="entry name" value="Glycosidases"/>
    <property type="match status" value="1"/>
</dbReference>
<dbReference type="FunFam" id="3.20.20.80:FF:000050">
    <property type="entry name" value="Beta-mannosidase B"/>
    <property type="match status" value="1"/>
</dbReference>
<dbReference type="Proteomes" id="UP000262172">
    <property type="component" value="Unassembled WGS sequence"/>
</dbReference>
<keyword evidence="4 8" id="KW-0378">Hydrolase</keyword>
<dbReference type="AlphaFoldDB" id="A0A371NWF9"/>
<evidence type="ECO:0000256" key="2">
    <source>
        <dbReference type="ARBA" id="ARBA00007401"/>
    </source>
</evidence>
<comment type="similarity">
    <text evidence="2">Belongs to the glycosyl hydrolase 2 family.</text>
</comment>
<evidence type="ECO:0000259" key="6">
    <source>
        <dbReference type="Pfam" id="PF00703"/>
    </source>
</evidence>
<name>A0A371NWF9_9MICO</name>
<dbReference type="Pfam" id="PF22666">
    <property type="entry name" value="Glyco_hydro_2_N2"/>
    <property type="match status" value="1"/>
</dbReference>
<organism evidence="8 9">
    <name type="scientific">Microbacterium bovistercoris</name>
    <dbReference type="NCBI Taxonomy" id="2293570"/>
    <lineage>
        <taxon>Bacteria</taxon>
        <taxon>Bacillati</taxon>
        <taxon>Actinomycetota</taxon>
        <taxon>Actinomycetes</taxon>
        <taxon>Micrococcales</taxon>
        <taxon>Microbacteriaceae</taxon>
        <taxon>Microbacterium</taxon>
    </lineage>
</organism>
<evidence type="ECO:0000256" key="3">
    <source>
        <dbReference type="ARBA" id="ARBA00012754"/>
    </source>
</evidence>
<dbReference type="InterPro" id="IPR050887">
    <property type="entry name" value="Beta-mannosidase_GH2"/>
</dbReference>
<keyword evidence="9" id="KW-1185">Reference proteome</keyword>
<dbReference type="SUPFAM" id="SSF49303">
    <property type="entry name" value="beta-Galactosidase/glucuronidase domain"/>
    <property type="match status" value="1"/>
</dbReference>
<feature type="domain" description="Glycoside hydrolase family 2 immunoglobulin-like beta-sandwich" evidence="6">
    <location>
        <begin position="195"/>
        <end position="295"/>
    </location>
</feature>
<dbReference type="GO" id="GO:0005975">
    <property type="term" value="P:carbohydrate metabolic process"/>
    <property type="evidence" value="ECO:0007669"/>
    <property type="project" value="InterPro"/>
</dbReference>
<proteinExistence type="inferred from homology"/>
<dbReference type="InterPro" id="IPR006102">
    <property type="entry name" value="Ig-like_GH2"/>
</dbReference>
<protein>
    <recommendedName>
        <fullName evidence="3">beta-mannosidase</fullName>
        <ecNumber evidence="3">3.2.1.25</ecNumber>
    </recommendedName>
</protein>
<dbReference type="GO" id="GO:0006516">
    <property type="term" value="P:glycoprotein catabolic process"/>
    <property type="evidence" value="ECO:0007669"/>
    <property type="project" value="TreeGrafter"/>
</dbReference>
<dbReference type="SUPFAM" id="SSF49785">
    <property type="entry name" value="Galactose-binding domain-like"/>
    <property type="match status" value="1"/>
</dbReference>
<dbReference type="RefSeq" id="WP_116241468.1">
    <property type="nucleotide sequence ID" value="NZ_QUAB01000034.1"/>
</dbReference>
<comment type="catalytic activity">
    <reaction evidence="1">
        <text>Hydrolysis of terminal, non-reducing beta-D-mannose residues in beta-D-mannosides.</text>
        <dbReference type="EC" id="3.2.1.25"/>
    </reaction>
</comment>
<gene>
    <name evidence="8" type="ORF">DY023_06150</name>
</gene>
<dbReference type="EC" id="3.2.1.25" evidence="3"/>
<dbReference type="InterPro" id="IPR054593">
    <property type="entry name" value="Beta-mannosidase-like_N2"/>
</dbReference>
<sequence length="813" mass="90822">MTALRRRLLHDGWTVSVGDGPHELDERTRIPATVPGCVHTDLLAAGLIDDPFADDNESAQRWIGQTDWNYRTRFDAEPGGADRHDLVFDGLDTVADVRLNGTLVLSARNQHRSHRVDVTDLLRHGGNDLDIRFTSPVRWANAQSAVLGARPRPYPLPYEAIRKSASSFGWDWGIHTATSGIWRPVALESWSTARIDRILLDARPEDAGRGILRADIRIKRADPEAELRVSVDLLGEHRQAVIPAGGDHVLIELPLEDVQRWWPVGYGEQALYEVDVELLHDSAVVDSRRRRVGFRTVRWDTSPDAHGTGFTLHINDRPVLVKGVNWIPDDALVTRVTGDQYRRRLAQARDAHVNLVRVWGGGIYESEEFYDICDEMGVLTWQDFLFACAAYPEEEPLRSEVEAESREHIVRLSGHASLVLLCGNNENLMGHDDWGWQRSLDGATWGAGYYFELLPRLVADLAPGTPYIPGSPFHPGGGRANDERHGPVHLWEQWNTDDWRTYRRHAPRFVAEFGWQGPPAWSTLADAVHDAPLTPESPGMLVHQKAAEGNAKLRDGLLAHLPVPREMADWHWAMQWNQAAAIRFALGHFRSTGITSGTIVWQLNDCWPVTSWSAVDSAGRRKPLWHALRQAYSPREIVVDEDARTVTLLNDTDQAWTGPVRLRRLAFDGTELARSEHQARVRPRSIETFTIDDDVAEPVHPGSELIVVDLDHQRGFGWFTEPRASSLEPAAIESTVAATPEGATVTVVARNLVRDLSLLVDRAHPDATVDRALVTLLPGESAQFAITAVSDPAALQDPLVMRSLNDLVRNTTA</sequence>